<proteinExistence type="predicted"/>
<dbReference type="SUPFAM" id="SSF56935">
    <property type="entry name" value="Porins"/>
    <property type="match status" value="1"/>
</dbReference>
<dbReference type="EMBL" id="BKCL01000015">
    <property type="protein sequence ID" value="GEQ99239.1"/>
    <property type="molecule type" value="Genomic_DNA"/>
</dbReference>
<dbReference type="InterPro" id="IPR037066">
    <property type="entry name" value="Plug_dom_sf"/>
</dbReference>
<dbReference type="EMBL" id="BKCM01000007">
    <property type="protein sequence ID" value="GER01065.1"/>
    <property type="molecule type" value="Genomic_DNA"/>
</dbReference>
<organism evidence="2 4">
    <name type="scientific">Iodidimonas gelatinilytica</name>
    <dbReference type="NCBI Taxonomy" id="1236966"/>
    <lineage>
        <taxon>Bacteria</taxon>
        <taxon>Pseudomonadati</taxon>
        <taxon>Pseudomonadota</taxon>
        <taxon>Alphaproteobacteria</taxon>
        <taxon>Iodidimonadales</taxon>
        <taxon>Iodidimonadaceae</taxon>
        <taxon>Iodidimonas</taxon>
    </lineage>
</organism>
<evidence type="ECO:0000256" key="1">
    <source>
        <dbReference type="SAM" id="SignalP"/>
    </source>
</evidence>
<evidence type="ECO:0000313" key="3">
    <source>
        <dbReference type="EMBL" id="GER01065.1"/>
    </source>
</evidence>
<accession>A0A5A7MWF7</accession>
<evidence type="ECO:0000313" key="5">
    <source>
        <dbReference type="Proteomes" id="UP000325187"/>
    </source>
</evidence>
<evidence type="ECO:0000313" key="2">
    <source>
        <dbReference type="EMBL" id="GEQ99239.1"/>
    </source>
</evidence>
<sequence>MGKQRRRQFMAASAIILTASSASWAQEEDVASGELEVEEIVVTGSRIRRPDLNAVSPIISIDSSDLEKRSFTNIADALNELPAFGAPAASHKAHKMGFLSARILSISLALEHNAR</sequence>
<name>A0A5A7MWF7_9PROT</name>
<protein>
    <recommendedName>
        <fullName evidence="6">TonB-dependent receptor</fullName>
    </recommendedName>
</protein>
<comment type="caution">
    <text evidence="2">The sequence shown here is derived from an EMBL/GenBank/DDBJ whole genome shotgun (WGS) entry which is preliminary data.</text>
</comment>
<keyword evidence="5" id="KW-1185">Reference proteome</keyword>
<keyword evidence="1" id="KW-0732">Signal</keyword>
<dbReference type="AlphaFoldDB" id="A0A5A7MWF7"/>
<dbReference type="Proteomes" id="UP000325187">
    <property type="component" value="Unassembled WGS sequence"/>
</dbReference>
<dbReference type="PANTHER" id="PTHR47234">
    <property type="match status" value="1"/>
</dbReference>
<evidence type="ECO:0000313" key="4">
    <source>
        <dbReference type="Proteomes" id="UP000322084"/>
    </source>
</evidence>
<dbReference type="Gene3D" id="2.170.130.10">
    <property type="entry name" value="TonB-dependent receptor, plug domain"/>
    <property type="match status" value="1"/>
</dbReference>
<dbReference type="PANTHER" id="PTHR47234:SF3">
    <property type="entry name" value="SECRETIN_TONB SHORT N-TERMINAL DOMAIN-CONTAINING PROTEIN"/>
    <property type="match status" value="1"/>
</dbReference>
<feature type="chain" id="PRO_5036365792" description="TonB-dependent receptor" evidence="1">
    <location>
        <begin position="26"/>
        <end position="115"/>
    </location>
</feature>
<evidence type="ECO:0008006" key="6">
    <source>
        <dbReference type="Google" id="ProtNLM"/>
    </source>
</evidence>
<reference evidence="4 5" key="1">
    <citation type="submission" date="2019-09" db="EMBL/GenBank/DDBJ databases">
        <title>NBRP : Genome information of microbial organism related human and environment.</title>
        <authorList>
            <person name="Hattori M."/>
            <person name="Oshima K."/>
            <person name="Inaba H."/>
            <person name="Suda W."/>
            <person name="Sakamoto M."/>
            <person name="Iino T."/>
            <person name="Kitahara M."/>
            <person name="Oshida Y."/>
            <person name="Iida T."/>
            <person name="Kudo T."/>
            <person name="Itoh T."/>
            <person name="Ohkuma M."/>
        </authorList>
    </citation>
    <scope>NUCLEOTIDE SEQUENCE [LARGE SCALE GENOMIC DNA]</scope>
    <source>
        <strain evidence="2 4">Hi-2</strain>
        <strain evidence="3 5">Mie-1</strain>
    </source>
</reference>
<dbReference type="Proteomes" id="UP000322084">
    <property type="component" value="Unassembled WGS sequence"/>
</dbReference>
<feature type="signal peptide" evidence="1">
    <location>
        <begin position="1"/>
        <end position="25"/>
    </location>
</feature>
<accession>A0A5A7N054</accession>
<gene>
    <name evidence="2" type="ORF">JCM17844_28760</name>
    <name evidence="3" type="ORF">JCM17845_16880</name>
</gene>